<name>A0A6H5J0Q3_9HYME</name>
<dbReference type="EMBL" id="CADCXV010001273">
    <property type="protein sequence ID" value="CAB0043165.1"/>
    <property type="molecule type" value="Genomic_DNA"/>
</dbReference>
<keyword evidence="2" id="KW-1185">Reference proteome</keyword>
<gene>
    <name evidence="1" type="ORF">TBRA_LOCUS14753</name>
</gene>
<protein>
    <submittedName>
        <fullName evidence="1">Uncharacterized protein</fullName>
    </submittedName>
</protein>
<dbReference type="AlphaFoldDB" id="A0A6H5J0Q3"/>
<organism evidence="1 2">
    <name type="scientific">Trichogramma brassicae</name>
    <dbReference type="NCBI Taxonomy" id="86971"/>
    <lineage>
        <taxon>Eukaryota</taxon>
        <taxon>Metazoa</taxon>
        <taxon>Ecdysozoa</taxon>
        <taxon>Arthropoda</taxon>
        <taxon>Hexapoda</taxon>
        <taxon>Insecta</taxon>
        <taxon>Pterygota</taxon>
        <taxon>Neoptera</taxon>
        <taxon>Endopterygota</taxon>
        <taxon>Hymenoptera</taxon>
        <taxon>Apocrita</taxon>
        <taxon>Proctotrupomorpha</taxon>
        <taxon>Chalcidoidea</taxon>
        <taxon>Trichogrammatidae</taxon>
        <taxon>Trichogramma</taxon>
    </lineage>
</organism>
<evidence type="ECO:0000313" key="1">
    <source>
        <dbReference type="EMBL" id="CAB0043165.1"/>
    </source>
</evidence>
<accession>A0A6H5J0Q3</accession>
<sequence length="131" mass="14483">MRILQLNLQSSARRPRTSSTSQTIGEAGAAHLTWTSCASSTGILTHRQQHMVTDANSSAAIWVSWRRDGAGAPEEEGEPILHLGPSQWSLYIQRLRAPPRLNDAEFSATPLVDMSPRGRGQGQRPLWWQAI</sequence>
<reference evidence="1 2" key="1">
    <citation type="submission" date="2020-02" db="EMBL/GenBank/DDBJ databases">
        <authorList>
            <person name="Ferguson B K."/>
        </authorList>
    </citation>
    <scope>NUCLEOTIDE SEQUENCE [LARGE SCALE GENOMIC DNA]</scope>
</reference>
<evidence type="ECO:0000313" key="2">
    <source>
        <dbReference type="Proteomes" id="UP000479190"/>
    </source>
</evidence>
<proteinExistence type="predicted"/>
<dbReference type="Proteomes" id="UP000479190">
    <property type="component" value="Unassembled WGS sequence"/>
</dbReference>